<name>A0A016WN29_9BILA</name>
<sequence length="68" mass="8043">MLNIPEAWQHETASLDLKFLKYLFLDKGNKRITSTKNYIDRNYKRKKRMCQLSGNHKIRGQRGIGCCL</sequence>
<gene>
    <name evidence="1" type="primary">Acey_s0576.g212</name>
    <name evidence="1" type="ORF">Y032_0576g212</name>
</gene>
<reference evidence="2" key="1">
    <citation type="journal article" date="2015" name="Nat. Genet.">
        <title>The genome and transcriptome of the zoonotic hookworm Ancylostoma ceylanicum identify infection-specific gene families.</title>
        <authorList>
            <person name="Schwarz E.M."/>
            <person name="Hu Y."/>
            <person name="Antoshechkin I."/>
            <person name="Miller M.M."/>
            <person name="Sternberg P.W."/>
            <person name="Aroian R.V."/>
        </authorList>
    </citation>
    <scope>NUCLEOTIDE SEQUENCE</scope>
    <source>
        <strain evidence="2">HY135</strain>
    </source>
</reference>
<evidence type="ECO:0000313" key="2">
    <source>
        <dbReference type="Proteomes" id="UP000024635"/>
    </source>
</evidence>
<dbReference type="EMBL" id="JARK01000176">
    <property type="protein sequence ID" value="EYC41229.1"/>
    <property type="molecule type" value="Genomic_DNA"/>
</dbReference>
<comment type="caution">
    <text evidence="1">The sequence shown here is derived from an EMBL/GenBank/DDBJ whole genome shotgun (WGS) entry which is preliminary data.</text>
</comment>
<dbReference type="Proteomes" id="UP000024635">
    <property type="component" value="Unassembled WGS sequence"/>
</dbReference>
<keyword evidence="2" id="KW-1185">Reference proteome</keyword>
<organism evidence="1 2">
    <name type="scientific">Ancylostoma ceylanicum</name>
    <dbReference type="NCBI Taxonomy" id="53326"/>
    <lineage>
        <taxon>Eukaryota</taxon>
        <taxon>Metazoa</taxon>
        <taxon>Ecdysozoa</taxon>
        <taxon>Nematoda</taxon>
        <taxon>Chromadorea</taxon>
        <taxon>Rhabditida</taxon>
        <taxon>Rhabditina</taxon>
        <taxon>Rhabditomorpha</taxon>
        <taxon>Strongyloidea</taxon>
        <taxon>Ancylostomatidae</taxon>
        <taxon>Ancylostomatinae</taxon>
        <taxon>Ancylostoma</taxon>
    </lineage>
</organism>
<evidence type="ECO:0000313" key="1">
    <source>
        <dbReference type="EMBL" id="EYC41229.1"/>
    </source>
</evidence>
<protein>
    <submittedName>
        <fullName evidence="1">Uncharacterized protein</fullName>
    </submittedName>
</protein>
<dbReference type="AlphaFoldDB" id="A0A016WN29"/>
<accession>A0A016WN29</accession>
<proteinExistence type="predicted"/>